<feature type="domain" description="ABC3 transporter permease C-terminal" evidence="8">
    <location>
        <begin position="268"/>
        <end position="398"/>
    </location>
</feature>
<dbReference type="Pfam" id="PF02687">
    <property type="entry name" value="FtsX"/>
    <property type="match status" value="1"/>
</dbReference>
<feature type="transmembrane region" description="Helical" evidence="7">
    <location>
        <begin position="267"/>
        <end position="289"/>
    </location>
</feature>
<dbReference type="EMBL" id="AP026867">
    <property type="protein sequence ID" value="BDS13827.1"/>
    <property type="molecule type" value="Genomic_DNA"/>
</dbReference>
<evidence type="ECO:0000256" key="5">
    <source>
        <dbReference type="ARBA" id="ARBA00022989"/>
    </source>
</evidence>
<dbReference type="GO" id="GO:0044874">
    <property type="term" value="P:lipoprotein localization to outer membrane"/>
    <property type="evidence" value="ECO:0007669"/>
    <property type="project" value="TreeGrafter"/>
</dbReference>
<sequence>MILKIAWRNIWRNKIRSFTVMGSVIVGVWALIFFLAFTAGFIDSYINGAIENEISHLQLHNPDFKEEKEVQYTLKNVEKISQEIAANPSVAVYTTRSLNNGMLATAKGSRGVQIRGVLPQQEAALTKLDQKIVEGKYFEKSKKKNPIIVSKRLAKKLKLRLKSKVVLTFQEANGELTSAAFKIIGLYETGNAIFEEVNVFVQQKDLSRLLGSEEMIHEVALMLHDIDQLDSTKSILAANFPEALVENYKEISPDVNLYESQMSVSTYVITVIVMLALIFGIINTMLMAVLERSKELGVLMAVGMKRWQLFMMIIIETLCLGLIAAPIGLLLGYLTVTYYGAVGIDLSAYSEGMDKFGLSDRVYTTLDLASFVTVTVSVAITAILAALYPALKATRLNPVEAMRKI</sequence>
<dbReference type="PANTHER" id="PTHR30489">
    <property type="entry name" value="LIPOPROTEIN-RELEASING SYSTEM TRANSMEMBRANE PROTEIN LOLE"/>
    <property type="match status" value="1"/>
</dbReference>
<keyword evidence="11" id="KW-1185">Reference proteome</keyword>
<protein>
    <submittedName>
        <fullName evidence="10">FtsX-like permease family protein</fullName>
    </submittedName>
</protein>
<dbReference type="Pfam" id="PF12704">
    <property type="entry name" value="MacB_PCD"/>
    <property type="match status" value="1"/>
</dbReference>
<evidence type="ECO:0000313" key="10">
    <source>
        <dbReference type="EMBL" id="BDS13827.1"/>
    </source>
</evidence>
<comment type="similarity">
    <text evidence="2">Belongs to the ABC-4 integral membrane protein family. LolC/E subfamily.</text>
</comment>
<dbReference type="InterPro" id="IPR025857">
    <property type="entry name" value="MacB_PCD"/>
</dbReference>
<evidence type="ECO:0000313" key="11">
    <source>
        <dbReference type="Proteomes" id="UP001060919"/>
    </source>
</evidence>
<feature type="domain" description="MacB-like periplasmic core" evidence="9">
    <location>
        <begin position="17"/>
        <end position="233"/>
    </location>
</feature>
<evidence type="ECO:0000259" key="8">
    <source>
        <dbReference type="Pfam" id="PF02687"/>
    </source>
</evidence>
<organism evidence="10 11">
    <name type="scientific">Aureispira anguillae</name>
    <dbReference type="NCBI Taxonomy" id="2864201"/>
    <lineage>
        <taxon>Bacteria</taxon>
        <taxon>Pseudomonadati</taxon>
        <taxon>Bacteroidota</taxon>
        <taxon>Saprospiria</taxon>
        <taxon>Saprospirales</taxon>
        <taxon>Saprospiraceae</taxon>
        <taxon>Aureispira</taxon>
    </lineage>
</organism>
<name>A0A916DVK6_9BACT</name>
<keyword evidence="5 7" id="KW-1133">Transmembrane helix</keyword>
<evidence type="ECO:0000256" key="6">
    <source>
        <dbReference type="ARBA" id="ARBA00023136"/>
    </source>
</evidence>
<evidence type="ECO:0000256" key="1">
    <source>
        <dbReference type="ARBA" id="ARBA00004651"/>
    </source>
</evidence>
<dbReference type="Proteomes" id="UP001060919">
    <property type="component" value="Chromosome"/>
</dbReference>
<dbReference type="RefSeq" id="WP_264789079.1">
    <property type="nucleotide sequence ID" value="NZ_AP026867.1"/>
</dbReference>
<feature type="transmembrane region" description="Helical" evidence="7">
    <location>
        <begin position="309"/>
        <end position="334"/>
    </location>
</feature>
<evidence type="ECO:0000256" key="3">
    <source>
        <dbReference type="ARBA" id="ARBA00022475"/>
    </source>
</evidence>
<keyword evidence="3" id="KW-1003">Cell membrane</keyword>
<dbReference type="InterPro" id="IPR051447">
    <property type="entry name" value="Lipoprotein-release_system"/>
</dbReference>
<keyword evidence="4 7" id="KW-0812">Transmembrane</keyword>
<proteinExistence type="inferred from homology"/>
<accession>A0A916DVK6</accession>
<comment type="subcellular location">
    <subcellularLocation>
        <location evidence="1">Cell membrane</location>
        <topology evidence="1">Multi-pass membrane protein</topology>
    </subcellularLocation>
</comment>
<feature type="transmembrane region" description="Helical" evidence="7">
    <location>
        <begin position="20"/>
        <end position="42"/>
    </location>
</feature>
<keyword evidence="6 7" id="KW-0472">Membrane</keyword>
<dbReference type="InterPro" id="IPR003838">
    <property type="entry name" value="ABC3_permease_C"/>
</dbReference>
<dbReference type="GO" id="GO:0098797">
    <property type="term" value="C:plasma membrane protein complex"/>
    <property type="evidence" value="ECO:0007669"/>
    <property type="project" value="TreeGrafter"/>
</dbReference>
<dbReference type="KEGG" id="aup:AsAng_0045890"/>
<gene>
    <name evidence="10" type="ORF">AsAng_0045890</name>
</gene>
<dbReference type="PANTHER" id="PTHR30489:SF0">
    <property type="entry name" value="LIPOPROTEIN-RELEASING SYSTEM TRANSMEMBRANE PROTEIN LOLE"/>
    <property type="match status" value="1"/>
</dbReference>
<evidence type="ECO:0000256" key="2">
    <source>
        <dbReference type="ARBA" id="ARBA00005236"/>
    </source>
</evidence>
<feature type="transmembrane region" description="Helical" evidence="7">
    <location>
        <begin position="368"/>
        <end position="388"/>
    </location>
</feature>
<reference evidence="10" key="1">
    <citation type="submission" date="2022-09" db="EMBL/GenBank/DDBJ databases">
        <title>Aureispira anguillicida sp. nov., isolated from Leptocephalus of Japanese eel Anguilla japonica.</title>
        <authorList>
            <person name="Yuasa K."/>
            <person name="Mekata T."/>
            <person name="Ikunari K."/>
        </authorList>
    </citation>
    <scope>NUCLEOTIDE SEQUENCE</scope>
    <source>
        <strain evidence="10">EL160426</strain>
    </source>
</reference>
<evidence type="ECO:0000256" key="4">
    <source>
        <dbReference type="ARBA" id="ARBA00022692"/>
    </source>
</evidence>
<dbReference type="AlphaFoldDB" id="A0A916DVK6"/>
<evidence type="ECO:0000256" key="7">
    <source>
        <dbReference type="SAM" id="Phobius"/>
    </source>
</evidence>
<evidence type="ECO:0000259" key="9">
    <source>
        <dbReference type="Pfam" id="PF12704"/>
    </source>
</evidence>